<dbReference type="RefSeq" id="WP_139927230.1">
    <property type="nucleotide sequence ID" value="NZ_CP040915.1"/>
</dbReference>
<evidence type="ECO:0000313" key="2">
    <source>
        <dbReference type="EMBL" id="QDC23788.1"/>
    </source>
</evidence>
<dbReference type="EMBL" id="CP040915">
    <property type="protein sequence ID" value="QDC23788.1"/>
    <property type="molecule type" value="Genomic_DNA"/>
</dbReference>
<dbReference type="OrthoDB" id="4524286at2"/>
<feature type="region of interest" description="Disordered" evidence="1">
    <location>
        <begin position="95"/>
        <end position="118"/>
    </location>
</feature>
<gene>
    <name evidence="2" type="ORF">FE374_03320</name>
</gene>
<dbReference type="Proteomes" id="UP000314616">
    <property type="component" value="Chromosome"/>
</dbReference>
<evidence type="ECO:0000313" key="3">
    <source>
        <dbReference type="Proteomes" id="UP000314616"/>
    </source>
</evidence>
<reference evidence="2 3" key="1">
    <citation type="submission" date="2019-05" db="EMBL/GenBank/DDBJ databases">
        <title>Georgenia *** sp. nov., and Georgenia *** sp. nov., isolated from the intestinal contents of plateau pika (Ochotona curzoniae) in the Qinghai-Tibet plateau of China.</title>
        <authorList>
            <person name="Tian Z."/>
        </authorList>
    </citation>
    <scope>NUCLEOTIDE SEQUENCE [LARGE SCALE GENOMIC DNA]</scope>
    <source>
        <strain evidence="2 3">Z443</strain>
    </source>
</reference>
<sequence length="118" mass="12908">MPDDVRAALDERRDLIEARAQALAESAVRHRAPWVLRIGEPPLDGTERARWVRQLAVVAAYRDRYGVTSQDPLGPEAETLAQRRDAERAAAALRGARAIADTNTPRGMSPLSAGRKIG</sequence>
<proteinExistence type="predicted"/>
<organism evidence="2 3">
    <name type="scientific">Georgenia yuyongxinii</name>
    <dbReference type="NCBI Taxonomy" id="2589797"/>
    <lineage>
        <taxon>Bacteria</taxon>
        <taxon>Bacillati</taxon>
        <taxon>Actinomycetota</taxon>
        <taxon>Actinomycetes</taxon>
        <taxon>Micrococcales</taxon>
        <taxon>Bogoriellaceae</taxon>
        <taxon>Georgenia</taxon>
    </lineage>
</organism>
<protein>
    <submittedName>
        <fullName evidence="2">Uncharacterized protein</fullName>
    </submittedName>
</protein>
<evidence type="ECO:0000256" key="1">
    <source>
        <dbReference type="SAM" id="MobiDB-lite"/>
    </source>
</evidence>
<dbReference type="KEGG" id="gyu:FE374_03320"/>
<name>A0A5B8BZY5_9MICO</name>
<accession>A0A5B8BZY5</accession>
<dbReference type="AlphaFoldDB" id="A0A5B8BZY5"/>